<comment type="caution">
    <text evidence="5">The sequence shown here is derived from an EMBL/GenBank/DDBJ whole genome shotgun (WGS) entry which is preliminary data.</text>
</comment>
<protein>
    <submittedName>
        <fullName evidence="5">CoA ester lyase</fullName>
    </submittedName>
</protein>
<reference evidence="6" key="1">
    <citation type="journal article" date="2019" name="Int. J. Syst. Evol. Microbiol.">
        <title>The Global Catalogue of Microorganisms (GCM) 10K type strain sequencing project: providing services to taxonomists for standard genome sequencing and annotation.</title>
        <authorList>
            <consortium name="The Broad Institute Genomics Platform"/>
            <consortium name="The Broad Institute Genome Sequencing Center for Infectious Disease"/>
            <person name="Wu L."/>
            <person name="Ma J."/>
        </authorList>
    </citation>
    <scope>NUCLEOTIDE SEQUENCE [LARGE SCALE GENOMIC DNA]</scope>
    <source>
        <strain evidence="6">JCM 18302</strain>
    </source>
</reference>
<dbReference type="InterPro" id="IPR040442">
    <property type="entry name" value="Pyrv_kinase-like_dom_sf"/>
</dbReference>
<keyword evidence="5" id="KW-0456">Lyase</keyword>
<dbReference type="InterPro" id="IPR011206">
    <property type="entry name" value="Citrate_lyase_beta/mcl1/mcl2"/>
</dbReference>
<dbReference type="PANTHER" id="PTHR32308:SF10">
    <property type="entry name" value="CITRATE LYASE SUBUNIT BETA"/>
    <property type="match status" value="1"/>
</dbReference>
<dbReference type="InterPro" id="IPR015813">
    <property type="entry name" value="Pyrv/PenolPyrv_kinase-like_dom"/>
</dbReference>
<dbReference type="PANTHER" id="PTHR32308">
    <property type="entry name" value="LYASE BETA SUBUNIT, PUTATIVE (AFU_ORTHOLOGUE AFUA_4G13030)-RELATED"/>
    <property type="match status" value="1"/>
</dbReference>
<name>A0ABP9NTS6_9PSEU</name>
<comment type="cofactor">
    <cofactor evidence="1">
        <name>Mg(2+)</name>
        <dbReference type="ChEBI" id="CHEBI:18420"/>
    </cofactor>
</comment>
<keyword evidence="6" id="KW-1185">Reference proteome</keyword>
<evidence type="ECO:0000259" key="4">
    <source>
        <dbReference type="Pfam" id="PF03328"/>
    </source>
</evidence>
<dbReference type="Pfam" id="PF03328">
    <property type="entry name" value="HpcH_HpaI"/>
    <property type="match status" value="1"/>
</dbReference>
<organism evidence="5 6">
    <name type="scientific">Pseudonocardia adelaidensis</name>
    <dbReference type="NCBI Taxonomy" id="648754"/>
    <lineage>
        <taxon>Bacteria</taxon>
        <taxon>Bacillati</taxon>
        <taxon>Actinomycetota</taxon>
        <taxon>Actinomycetes</taxon>
        <taxon>Pseudonocardiales</taxon>
        <taxon>Pseudonocardiaceae</taxon>
        <taxon>Pseudonocardia</taxon>
    </lineage>
</organism>
<dbReference type="Proteomes" id="UP001500804">
    <property type="component" value="Unassembled WGS sequence"/>
</dbReference>
<dbReference type="Gene3D" id="3.20.20.60">
    <property type="entry name" value="Phosphoenolpyruvate-binding domains"/>
    <property type="match status" value="1"/>
</dbReference>
<gene>
    <name evidence="5" type="ORF">GCM10023320_59710</name>
</gene>
<evidence type="ECO:0000313" key="6">
    <source>
        <dbReference type="Proteomes" id="UP001500804"/>
    </source>
</evidence>
<evidence type="ECO:0000256" key="3">
    <source>
        <dbReference type="ARBA" id="ARBA00022842"/>
    </source>
</evidence>
<evidence type="ECO:0000256" key="1">
    <source>
        <dbReference type="ARBA" id="ARBA00001946"/>
    </source>
</evidence>
<sequence length="282" mass="29421">MTRVLRSWLYVPGHRAERVAKALVAGADAVVVDLEDAVPPDRKADARDAIAAAVAAVDTAAGDGPQVWVRVNDPEGPWGAADLDAVTGSGIAGVRLPRSADPDTVRRVAERTGLPLQLVIESAAGLTRAVELAAPHPLVVGIGLGEADLSADLRLVSDAGLDRARGWVVVAARAAGLPSPVQSVWTDVTDLEGLRASCERGRATGFVGRSVVHPRQIPVVHDVYTPTPDEVRRAAAVVRTADDARARGEVAVLDEHGRFVDPAVVAHARVVLDLAVPTGGDR</sequence>
<dbReference type="EMBL" id="BAABJO010000027">
    <property type="protein sequence ID" value="GAA5133487.1"/>
    <property type="molecule type" value="Genomic_DNA"/>
</dbReference>
<dbReference type="PIRSF" id="PIRSF015582">
    <property type="entry name" value="Cit_lyase_B"/>
    <property type="match status" value="1"/>
</dbReference>
<dbReference type="GO" id="GO:0016829">
    <property type="term" value="F:lyase activity"/>
    <property type="evidence" value="ECO:0007669"/>
    <property type="project" value="UniProtKB-KW"/>
</dbReference>
<evidence type="ECO:0000256" key="2">
    <source>
        <dbReference type="ARBA" id="ARBA00022723"/>
    </source>
</evidence>
<feature type="domain" description="HpcH/HpaI aldolase/citrate lyase" evidence="4">
    <location>
        <begin position="6"/>
        <end position="214"/>
    </location>
</feature>
<dbReference type="RefSeq" id="WP_345609492.1">
    <property type="nucleotide sequence ID" value="NZ_BAABJO010000027.1"/>
</dbReference>
<keyword evidence="2" id="KW-0479">Metal-binding</keyword>
<accession>A0ABP9NTS6</accession>
<evidence type="ECO:0000313" key="5">
    <source>
        <dbReference type="EMBL" id="GAA5133487.1"/>
    </source>
</evidence>
<proteinExistence type="predicted"/>
<keyword evidence="3" id="KW-0460">Magnesium</keyword>
<dbReference type="SUPFAM" id="SSF51621">
    <property type="entry name" value="Phosphoenolpyruvate/pyruvate domain"/>
    <property type="match status" value="1"/>
</dbReference>
<dbReference type="InterPro" id="IPR005000">
    <property type="entry name" value="Aldolase/citrate-lyase_domain"/>
</dbReference>